<evidence type="ECO:0000313" key="4">
    <source>
        <dbReference type="Proteomes" id="UP000234803"/>
    </source>
</evidence>
<dbReference type="Pfam" id="PF13273">
    <property type="entry name" value="DUF4064"/>
    <property type="match status" value="1"/>
</dbReference>
<gene>
    <name evidence="3" type="ORF">CUU63_17100</name>
</gene>
<accession>A0A9Q6F0W5</accession>
<dbReference type="Proteomes" id="UP000234803">
    <property type="component" value="Unassembled WGS sequence"/>
</dbReference>
<feature type="transmembrane region" description="Helical" evidence="1">
    <location>
        <begin position="76"/>
        <end position="109"/>
    </location>
</feature>
<evidence type="ECO:0000259" key="2">
    <source>
        <dbReference type="Pfam" id="PF13273"/>
    </source>
</evidence>
<evidence type="ECO:0000313" key="3">
    <source>
        <dbReference type="EMBL" id="PLS05154.1"/>
    </source>
</evidence>
<sequence length="119" mass="12682">MQRIVEFVLSLIGSILGIVVAIIALIIAYSDALLNAFIHLDLSSELIDVSWGSVFFSSVAFLASFAVGVKPKLSGTLLIISGLGGLFCISLLYLIPAILMIIPGIMVFVRKEKTATKAI</sequence>
<dbReference type="RefSeq" id="WP_101861113.1">
    <property type="nucleotide sequence ID" value="NZ_CP065858.1"/>
</dbReference>
<keyword evidence="1" id="KW-0472">Membrane</keyword>
<reference evidence="3 4" key="1">
    <citation type="submission" date="2017-12" db="EMBL/GenBank/DDBJ databases">
        <title>Comparative Functional Genomics of Dry Heat Resistant strains isolated from the Viking Spacecraft.</title>
        <authorList>
            <person name="Seuylemezian A."/>
            <person name="Cooper K."/>
            <person name="Vaishampayan P."/>
        </authorList>
    </citation>
    <scope>NUCLEOTIDE SEQUENCE [LARGE SCALE GENOMIC DNA]</scope>
    <source>
        <strain evidence="3 4">V48-19</strain>
    </source>
</reference>
<comment type="caution">
    <text evidence="3">The sequence shown here is derived from an EMBL/GenBank/DDBJ whole genome shotgun (WGS) entry which is preliminary data.</text>
</comment>
<feature type="domain" description="DUF4064" evidence="2">
    <location>
        <begin position="3"/>
        <end position="88"/>
    </location>
</feature>
<protein>
    <recommendedName>
        <fullName evidence="2">DUF4064 domain-containing protein</fullName>
    </recommendedName>
</protein>
<dbReference type="InterPro" id="IPR025273">
    <property type="entry name" value="DUF4064"/>
</dbReference>
<name>A0A9Q6F0W5_9BACI</name>
<organism evidence="3 4">
    <name type="scientific">Bacillus halotolerans</name>
    <dbReference type="NCBI Taxonomy" id="260554"/>
    <lineage>
        <taxon>Bacteria</taxon>
        <taxon>Bacillati</taxon>
        <taxon>Bacillota</taxon>
        <taxon>Bacilli</taxon>
        <taxon>Bacillales</taxon>
        <taxon>Bacillaceae</taxon>
        <taxon>Bacillus</taxon>
    </lineage>
</organism>
<keyword evidence="1" id="KW-0812">Transmembrane</keyword>
<feature type="transmembrane region" description="Helical" evidence="1">
    <location>
        <begin position="7"/>
        <end position="29"/>
    </location>
</feature>
<keyword evidence="1" id="KW-1133">Transmembrane helix</keyword>
<evidence type="ECO:0000256" key="1">
    <source>
        <dbReference type="SAM" id="Phobius"/>
    </source>
</evidence>
<proteinExistence type="predicted"/>
<dbReference type="EMBL" id="PGUV01000015">
    <property type="protein sequence ID" value="PLS05154.1"/>
    <property type="molecule type" value="Genomic_DNA"/>
</dbReference>
<feature type="transmembrane region" description="Helical" evidence="1">
    <location>
        <begin position="49"/>
        <end position="69"/>
    </location>
</feature>
<dbReference type="AlphaFoldDB" id="A0A9Q6F0W5"/>